<evidence type="ECO:0000313" key="2">
    <source>
        <dbReference type="Proteomes" id="UP000693804"/>
    </source>
</evidence>
<name>A0A8E5EAJ2_9CAUD</name>
<proteinExistence type="predicted"/>
<organism evidence="1 2">
    <name type="scientific">Cellulophaga phage Ingeline_1</name>
    <dbReference type="NCBI Taxonomy" id="2745674"/>
    <lineage>
        <taxon>Viruses</taxon>
        <taxon>Duplodnaviria</taxon>
        <taxon>Heunggongvirae</taxon>
        <taxon>Uroviricota</taxon>
        <taxon>Caudoviricetes</taxon>
        <taxon>Duneviridae</taxon>
        <taxon>Ingelinevirus</taxon>
        <taxon>Ingelinevirus ingeline</taxon>
    </lineage>
</organism>
<protein>
    <submittedName>
        <fullName evidence="1">Uncharacterized protein</fullName>
    </submittedName>
</protein>
<dbReference type="Proteomes" id="UP000693804">
    <property type="component" value="Segment"/>
</dbReference>
<reference evidence="1" key="1">
    <citation type="submission" date="2020-07" db="EMBL/GenBank/DDBJ databases">
        <title>Highly diverse flavobacterial phages as mortality factor during North Sea spring blooms.</title>
        <authorList>
            <person name="Bartlau N."/>
            <person name="Wichels A."/>
            <person name="Krohne G."/>
            <person name="Adriaenssens E.M."/>
            <person name="Heins A."/>
            <person name="Fuchs B.M."/>
            <person name="Amann R."/>
            <person name="Moraru C."/>
        </authorList>
    </citation>
    <scope>NUCLEOTIDE SEQUENCE</scope>
</reference>
<gene>
    <name evidence="1" type="ORF">Ingeline1_7</name>
</gene>
<sequence>MKALSTSQTALNNNRINDRYINRVLNEEGSNLIKSQARIASKYNLKDTIPEISRRSFKVSSNNLEVRHALRQRFVDMRKGKGTKKLTAPIHNKIVYSHFNAIINKLAFGLTQDIRNQISNEYNIEI</sequence>
<dbReference type="EMBL" id="MT732435">
    <property type="protein sequence ID" value="QQV89951.1"/>
    <property type="molecule type" value="Genomic_DNA"/>
</dbReference>
<evidence type="ECO:0000313" key="1">
    <source>
        <dbReference type="EMBL" id="QQV89951.1"/>
    </source>
</evidence>
<accession>A0A8E5EAJ2</accession>
<keyword evidence="2" id="KW-1185">Reference proteome</keyword>